<keyword evidence="3" id="KW-1185">Reference proteome</keyword>
<feature type="compositionally biased region" description="Low complexity" evidence="1">
    <location>
        <begin position="104"/>
        <end position="118"/>
    </location>
</feature>
<name>A0A066YWE8_9ACTN</name>
<accession>A0A066YWE8</accession>
<comment type="caution">
    <text evidence="2">The sequence shown here is derived from an EMBL/GenBank/DDBJ whole genome shotgun (WGS) entry which is preliminary data.</text>
</comment>
<evidence type="ECO:0000313" key="3">
    <source>
        <dbReference type="Proteomes" id="UP000027178"/>
    </source>
</evidence>
<reference evidence="2 3" key="1">
    <citation type="submission" date="2014-05" db="EMBL/GenBank/DDBJ databases">
        <title>Draft Genome Sequence of Kitasatospora cheerisanensis KCTC 2395.</title>
        <authorList>
            <person name="Nam D.H."/>
        </authorList>
    </citation>
    <scope>NUCLEOTIDE SEQUENCE [LARGE SCALE GENOMIC DNA]</scope>
    <source>
        <strain evidence="2 3">KCTC 2395</strain>
    </source>
</reference>
<dbReference type="EMBL" id="JNBY01000116">
    <property type="protein sequence ID" value="KDN82230.1"/>
    <property type="molecule type" value="Genomic_DNA"/>
</dbReference>
<gene>
    <name evidence="2" type="ORF">KCH_60640</name>
</gene>
<dbReference type="HOGENOM" id="CLU_887902_0_0_11"/>
<protein>
    <submittedName>
        <fullName evidence="2">Uncharacterized protein</fullName>
    </submittedName>
</protein>
<evidence type="ECO:0000313" key="2">
    <source>
        <dbReference type="EMBL" id="KDN82230.1"/>
    </source>
</evidence>
<proteinExistence type="predicted"/>
<dbReference type="AlphaFoldDB" id="A0A066YWE8"/>
<feature type="region of interest" description="Disordered" evidence="1">
    <location>
        <begin position="1"/>
        <end position="193"/>
    </location>
</feature>
<dbReference type="Proteomes" id="UP000027178">
    <property type="component" value="Unassembled WGS sequence"/>
</dbReference>
<feature type="compositionally biased region" description="Polar residues" evidence="1">
    <location>
        <begin position="14"/>
        <end position="30"/>
    </location>
</feature>
<sequence length="313" mass="32280">MPGRPGPPARSRSVTTTVRGVPSWSASSRSAGFPAVSPSRSATRVAAERTVSPSTSSRAWTRRPGRGWSGGQAAASQVSRWVRPLPEEPATRQRRGPRVSSSQASRARPAGRRPAPSGGSPGGGASAGRAGRGRRAGGGGAGWAGRRRPARGANCLARHGRGRVRPGPSPRRGGTARRLRPAPAGRSPAGRLPVGRASLRRSLFALSFVSVPVRRPRRGVVRGPAGAPGVARPPFISGGGTAYWRCGYVRSTGTPAAGGSVMEEAGVPVRHLFLRVPDEVLAARIDGGCLTPDDPGDFLDGELTPAQLADPAL</sequence>
<organism evidence="2 3">
    <name type="scientific">Kitasatospora cheerisanensis KCTC 2395</name>
    <dbReference type="NCBI Taxonomy" id="1348663"/>
    <lineage>
        <taxon>Bacteria</taxon>
        <taxon>Bacillati</taxon>
        <taxon>Actinomycetota</taxon>
        <taxon>Actinomycetes</taxon>
        <taxon>Kitasatosporales</taxon>
        <taxon>Streptomycetaceae</taxon>
        <taxon>Kitasatospora</taxon>
    </lineage>
</organism>
<evidence type="ECO:0000256" key="1">
    <source>
        <dbReference type="SAM" id="MobiDB-lite"/>
    </source>
</evidence>
<dbReference type="PATRIC" id="fig|1348663.4.peg.5867"/>